<sequence length="267" mass="27874">MERAFASGVLVDAGERHLRHRLGGQDHALALRHPGAVVLAVADGASRVGKLPSRAEVGAGLVAELAARSASDAALRGLGPAELRLHVAALLVRHLLPLWVALGDGAGPLLHCTLVLAVSTPTWTSIWRIGDGCWGASGSLAHGYRSPSSSASVACYGTRWSAHERRQVTKLHTTVAHLCRSGDVEVVARGLEPVLEAEGPALTLYVASDGLDEEPQVQALLRCDQWRGDQFTGALARPNGSDDFALAWACERFRGAAGLGLGEAGGA</sequence>
<dbReference type="InterPro" id="IPR001932">
    <property type="entry name" value="PPM-type_phosphatase-like_dom"/>
</dbReference>
<dbReference type="Proteomes" id="UP001221686">
    <property type="component" value="Unassembled WGS sequence"/>
</dbReference>
<comment type="caution">
    <text evidence="2">The sequence shown here is derived from an EMBL/GenBank/DDBJ whole genome shotgun (WGS) entry which is preliminary data.</text>
</comment>
<protein>
    <submittedName>
        <fullName evidence="2">Protein phosphatase 2C domain-containing protein</fullName>
    </submittedName>
</protein>
<keyword evidence="3" id="KW-1185">Reference proteome</keyword>
<organism evidence="2 3">
    <name type="scientific">Nannocystis bainbridge</name>
    <dbReference type="NCBI Taxonomy" id="2995303"/>
    <lineage>
        <taxon>Bacteria</taxon>
        <taxon>Pseudomonadati</taxon>
        <taxon>Myxococcota</taxon>
        <taxon>Polyangia</taxon>
        <taxon>Nannocystales</taxon>
        <taxon>Nannocystaceae</taxon>
        <taxon>Nannocystis</taxon>
    </lineage>
</organism>
<evidence type="ECO:0000313" key="2">
    <source>
        <dbReference type="EMBL" id="MDC0719420.1"/>
    </source>
</evidence>
<dbReference type="Pfam" id="PF13672">
    <property type="entry name" value="PP2C_2"/>
    <property type="match status" value="1"/>
</dbReference>
<evidence type="ECO:0000313" key="3">
    <source>
        <dbReference type="Proteomes" id="UP001221686"/>
    </source>
</evidence>
<reference evidence="2 3" key="1">
    <citation type="submission" date="2022-11" db="EMBL/GenBank/DDBJ databases">
        <title>Minimal conservation of predation-associated metabolite biosynthetic gene clusters underscores biosynthetic potential of Myxococcota including descriptions for ten novel species: Archangium lansinium sp. nov., Myxococcus landrumus sp. nov., Nannocystis bai.</title>
        <authorList>
            <person name="Ahearne A."/>
            <person name="Stevens C."/>
            <person name="Dowd S."/>
        </authorList>
    </citation>
    <scope>NUCLEOTIDE SEQUENCE [LARGE SCALE GENOMIC DNA]</scope>
    <source>
        <strain evidence="2 3">BB15-2</strain>
    </source>
</reference>
<accession>A0ABT5E1X5</accession>
<dbReference type="RefSeq" id="WP_272087932.1">
    <property type="nucleotide sequence ID" value="NZ_JAQNDL010000002.1"/>
</dbReference>
<feature type="domain" description="PPM-type phosphatase" evidence="1">
    <location>
        <begin position="14"/>
        <end position="138"/>
    </location>
</feature>
<dbReference type="EMBL" id="JAQNDL010000002">
    <property type="protein sequence ID" value="MDC0719420.1"/>
    <property type="molecule type" value="Genomic_DNA"/>
</dbReference>
<name>A0ABT5E1X5_9BACT</name>
<gene>
    <name evidence="2" type="ORF">POL25_21115</name>
</gene>
<proteinExistence type="predicted"/>
<evidence type="ECO:0000259" key="1">
    <source>
        <dbReference type="Pfam" id="PF13672"/>
    </source>
</evidence>